<name>A0ABR3ETF8_9AGAR</name>
<comment type="similarity">
    <text evidence="1">Belongs to the actin family.</text>
</comment>
<proteinExistence type="inferred from homology"/>
<feature type="region of interest" description="Disordered" evidence="2">
    <location>
        <begin position="46"/>
        <end position="74"/>
    </location>
</feature>
<evidence type="ECO:0000313" key="4">
    <source>
        <dbReference type="Proteomes" id="UP001465976"/>
    </source>
</evidence>
<dbReference type="Gene3D" id="3.30.420.40">
    <property type="match status" value="4"/>
</dbReference>
<protein>
    <recommendedName>
        <fullName evidence="5">Actin-related protein</fullName>
    </recommendedName>
</protein>
<gene>
    <name evidence="3" type="ORF">V5O48_015937</name>
</gene>
<dbReference type="Proteomes" id="UP001465976">
    <property type="component" value="Unassembled WGS sequence"/>
</dbReference>
<dbReference type="InterPro" id="IPR043129">
    <property type="entry name" value="ATPase_NBD"/>
</dbReference>
<dbReference type="SMART" id="SM00268">
    <property type="entry name" value="ACTIN"/>
    <property type="match status" value="1"/>
</dbReference>
<dbReference type="PANTHER" id="PTHR11937">
    <property type="entry name" value="ACTIN"/>
    <property type="match status" value="1"/>
</dbReference>
<feature type="compositionally biased region" description="Low complexity" evidence="2">
    <location>
        <begin position="57"/>
        <end position="69"/>
    </location>
</feature>
<evidence type="ECO:0008006" key="5">
    <source>
        <dbReference type="Google" id="ProtNLM"/>
    </source>
</evidence>
<dbReference type="InterPro" id="IPR004000">
    <property type="entry name" value="Actin"/>
</dbReference>
<dbReference type="Pfam" id="PF00022">
    <property type="entry name" value="Actin"/>
    <property type="match status" value="1"/>
</dbReference>
<evidence type="ECO:0000256" key="2">
    <source>
        <dbReference type="SAM" id="MobiDB-lite"/>
    </source>
</evidence>
<sequence length="492" mass="53913">MSFRDATVVIIETSRTAIRAGHGLHELLKIPAVEIQARVGIRKSVLNGDAGGQTNGRPQSTPSTSRTSSLPFNSSPNVSVNDYLVGNQLDEALAAGQEIALSWPFADGGVRDWTQAEALWKYVLFNQLQVRRVQNESPVLLSMGAGLSRDQYERICQIFFERFNVAGFGILERPMAQMYSTTSLNGIIVDIDVEKTDITSVYEGFIIRNACTTVSLGTQDCQNYLAHLLHSNQSVVSALSPPEAPLEPEALRGTLVELVKQVWEEGHIKVPSDGEMVAVEDEGITDIAAIVVAGKEKAVIESGMKKKATAKASAAEQARAKEIEALDLITVQFRDKSVTLGKERHRFCEPLFEPNVLRSIPGYSSDVPISVHEAINLAVKNVDFDLRQYLWPCVFVTGSVTTKVKGPFISLLPDDHPHSVIVGIGVALQSRLGVYMHNGDLQTDIQPRVVRLLGLPEYYPEYRDTGEGYAAFLGSSITAKVSFFLHCLQTCL</sequence>
<evidence type="ECO:0000256" key="1">
    <source>
        <dbReference type="RuleBase" id="RU000487"/>
    </source>
</evidence>
<organism evidence="3 4">
    <name type="scientific">Marasmius crinis-equi</name>
    <dbReference type="NCBI Taxonomy" id="585013"/>
    <lineage>
        <taxon>Eukaryota</taxon>
        <taxon>Fungi</taxon>
        <taxon>Dikarya</taxon>
        <taxon>Basidiomycota</taxon>
        <taxon>Agaricomycotina</taxon>
        <taxon>Agaricomycetes</taxon>
        <taxon>Agaricomycetidae</taxon>
        <taxon>Agaricales</taxon>
        <taxon>Marasmiineae</taxon>
        <taxon>Marasmiaceae</taxon>
        <taxon>Marasmius</taxon>
    </lineage>
</organism>
<comment type="caution">
    <text evidence="3">The sequence shown here is derived from an EMBL/GenBank/DDBJ whole genome shotgun (WGS) entry which is preliminary data.</text>
</comment>
<evidence type="ECO:0000313" key="3">
    <source>
        <dbReference type="EMBL" id="KAL0566078.1"/>
    </source>
</evidence>
<dbReference type="SUPFAM" id="SSF53067">
    <property type="entry name" value="Actin-like ATPase domain"/>
    <property type="match status" value="2"/>
</dbReference>
<keyword evidence="4" id="KW-1185">Reference proteome</keyword>
<accession>A0ABR3ETF8</accession>
<reference evidence="3 4" key="1">
    <citation type="submission" date="2024-02" db="EMBL/GenBank/DDBJ databases">
        <title>A draft genome for the cacao thread blight pathogen Marasmius crinis-equi.</title>
        <authorList>
            <person name="Cohen S.P."/>
            <person name="Baruah I.K."/>
            <person name="Amoako-Attah I."/>
            <person name="Bukari Y."/>
            <person name="Meinhardt L.W."/>
            <person name="Bailey B.A."/>
        </authorList>
    </citation>
    <scope>NUCLEOTIDE SEQUENCE [LARGE SCALE GENOMIC DNA]</scope>
    <source>
        <strain evidence="3 4">GH-76</strain>
    </source>
</reference>
<dbReference type="EMBL" id="JBAHYK010002016">
    <property type="protein sequence ID" value="KAL0566078.1"/>
    <property type="molecule type" value="Genomic_DNA"/>
</dbReference>
<dbReference type="Gene3D" id="3.90.640.10">
    <property type="entry name" value="Actin, Chain A, domain 4"/>
    <property type="match status" value="1"/>
</dbReference>